<dbReference type="GO" id="GO:0005524">
    <property type="term" value="F:ATP binding"/>
    <property type="evidence" value="ECO:0007669"/>
    <property type="project" value="UniProtKB-KW"/>
</dbReference>
<dbReference type="Gene3D" id="3.40.1190.20">
    <property type="match status" value="1"/>
</dbReference>
<keyword evidence="5" id="KW-0067">ATP-binding</keyword>
<dbReference type="GO" id="GO:0016301">
    <property type="term" value="F:kinase activity"/>
    <property type="evidence" value="ECO:0007669"/>
    <property type="project" value="UniProtKB-KW"/>
</dbReference>
<dbReference type="Pfam" id="PF00294">
    <property type="entry name" value="PfkB"/>
    <property type="match status" value="1"/>
</dbReference>
<gene>
    <name evidence="7" type="ORF">SAMN06275492_1437</name>
</gene>
<evidence type="ECO:0000313" key="7">
    <source>
        <dbReference type="EMBL" id="SMG47829.1"/>
    </source>
</evidence>
<keyword evidence="8" id="KW-1185">Reference proteome</keyword>
<accession>A0A1X7L430</accession>
<dbReference type="CDD" id="cd01167">
    <property type="entry name" value="bac_FRK"/>
    <property type="match status" value="1"/>
</dbReference>
<dbReference type="RefSeq" id="WP_085545525.1">
    <property type="nucleotide sequence ID" value="NZ_FXBB01000043.1"/>
</dbReference>
<feature type="domain" description="Carbohydrate kinase PfkB" evidence="6">
    <location>
        <begin position="5"/>
        <end position="308"/>
    </location>
</feature>
<dbReference type="InterPro" id="IPR002139">
    <property type="entry name" value="Ribo/fructo_kinase"/>
</dbReference>
<organism evidence="7 8">
    <name type="scientific">Dethiosulfovibrio salsuginis</name>
    <dbReference type="NCBI Taxonomy" id="561720"/>
    <lineage>
        <taxon>Bacteria</taxon>
        <taxon>Thermotogati</taxon>
        <taxon>Synergistota</taxon>
        <taxon>Synergistia</taxon>
        <taxon>Synergistales</taxon>
        <taxon>Dethiosulfovibrionaceae</taxon>
        <taxon>Dethiosulfovibrio</taxon>
    </lineage>
</organism>
<sequence>MTRAILCAGEALVDLISLSPGMGLGDSTLFESRLGGAPMNVAIGARRLGASVSFLGKIGCDPFGDRLWSAMEREGLDLSPSVREGGTSTTLAFVALDRDGKPQFRFYRDNAADVSLKEEEVASVDPRRWSCLSFGSISLLEEPSSSTYLGLFGRFREAGVITAYDPNVRPLAIDRPEHFRSIAMEVISKADIVKISDDDLRWLCPSKEPEESLMDLPISQGSVAFLTLGARGAMARKGETVTSVPAHPVEVKDTTGCGDAFMAAILVKLGQMDREELHRLHQDYLTKTAAFGCAAASVVAGRIGAAFAMGTLEEVIARGGTGL</sequence>
<dbReference type="STRING" id="561720.SAMN06275492_1437"/>
<dbReference type="InterPro" id="IPR029056">
    <property type="entry name" value="Ribokinase-like"/>
</dbReference>
<evidence type="ECO:0000256" key="2">
    <source>
        <dbReference type="ARBA" id="ARBA00022679"/>
    </source>
</evidence>
<evidence type="ECO:0000256" key="1">
    <source>
        <dbReference type="ARBA" id="ARBA00010688"/>
    </source>
</evidence>
<proteinExistence type="inferred from homology"/>
<evidence type="ECO:0000256" key="5">
    <source>
        <dbReference type="ARBA" id="ARBA00022840"/>
    </source>
</evidence>
<dbReference type="SUPFAM" id="SSF53613">
    <property type="entry name" value="Ribokinase-like"/>
    <property type="match status" value="1"/>
</dbReference>
<dbReference type="InterPro" id="IPR050306">
    <property type="entry name" value="PfkB_Carbo_kinase"/>
</dbReference>
<name>A0A1X7L430_9BACT</name>
<dbReference type="PANTHER" id="PTHR43085">
    <property type="entry name" value="HEXOKINASE FAMILY MEMBER"/>
    <property type="match status" value="1"/>
</dbReference>
<keyword evidence="4 7" id="KW-0418">Kinase</keyword>
<protein>
    <submittedName>
        <fullName evidence="7">Fructokinase</fullName>
    </submittedName>
</protein>
<reference evidence="8" key="1">
    <citation type="submission" date="2017-04" db="EMBL/GenBank/DDBJ databases">
        <authorList>
            <person name="Varghese N."/>
            <person name="Submissions S."/>
        </authorList>
    </citation>
    <scope>NUCLEOTIDE SEQUENCE [LARGE SCALE GENOMIC DNA]</scope>
    <source>
        <strain evidence="8">USBA 82</strain>
    </source>
</reference>
<keyword evidence="2" id="KW-0808">Transferase</keyword>
<comment type="similarity">
    <text evidence="1">Belongs to the carbohydrate kinase PfkB family.</text>
</comment>
<dbReference type="PRINTS" id="PR00990">
    <property type="entry name" value="RIBOKINASE"/>
</dbReference>
<evidence type="ECO:0000313" key="8">
    <source>
        <dbReference type="Proteomes" id="UP000193355"/>
    </source>
</evidence>
<dbReference type="OrthoDB" id="9775849at2"/>
<dbReference type="InterPro" id="IPR011611">
    <property type="entry name" value="PfkB_dom"/>
</dbReference>
<keyword evidence="3" id="KW-0547">Nucleotide-binding</keyword>
<dbReference type="Proteomes" id="UP000193355">
    <property type="component" value="Unassembled WGS sequence"/>
</dbReference>
<evidence type="ECO:0000256" key="4">
    <source>
        <dbReference type="ARBA" id="ARBA00022777"/>
    </source>
</evidence>
<dbReference type="AlphaFoldDB" id="A0A1X7L430"/>
<dbReference type="EMBL" id="FXBB01000043">
    <property type="protein sequence ID" value="SMG47829.1"/>
    <property type="molecule type" value="Genomic_DNA"/>
</dbReference>
<evidence type="ECO:0000259" key="6">
    <source>
        <dbReference type="Pfam" id="PF00294"/>
    </source>
</evidence>
<evidence type="ECO:0000256" key="3">
    <source>
        <dbReference type="ARBA" id="ARBA00022741"/>
    </source>
</evidence>
<dbReference type="PANTHER" id="PTHR43085:SF1">
    <property type="entry name" value="PSEUDOURIDINE KINASE-RELATED"/>
    <property type="match status" value="1"/>
</dbReference>